<comment type="similarity">
    <text evidence="2 7 8">Belongs to the cullin family.</text>
</comment>
<name>A0A9P5UES0_9AGAR</name>
<dbReference type="InterPro" id="IPR016157">
    <property type="entry name" value="Cullin_CS"/>
</dbReference>
<dbReference type="InterPro" id="IPR036388">
    <property type="entry name" value="WH-like_DNA-bd_sf"/>
</dbReference>
<evidence type="ECO:0000256" key="1">
    <source>
        <dbReference type="ARBA" id="ARBA00004906"/>
    </source>
</evidence>
<dbReference type="InterPro" id="IPR016158">
    <property type="entry name" value="Cullin_homology"/>
</dbReference>
<dbReference type="Pfam" id="PF26557">
    <property type="entry name" value="Cullin_AB"/>
    <property type="match status" value="1"/>
</dbReference>
<dbReference type="Gene3D" id="1.10.10.10">
    <property type="entry name" value="Winged helix-like DNA-binding domain superfamily/Winged helix DNA-binding domain"/>
    <property type="match status" value="2"/>
</dbReference>
<evidence type="ECO:0000313" key="11">
    <source>
        <dbReference type="Proteomes" id="UP000772434"/>
    </source>
</evidence>
<sequence length="763" mass="88055">MSSKEMPSASADLATTWSFLETGVDHIMTKLQTGVSYSKYMSLYTVAYNYCTSSKIGTSNSDSGIGSLSNRTGANLMGSDLYNHLIRYFVVHLRALRDDTDSLQEEALLRYYAKEWDRYTTGANYINRLFTYLNRHWVKRERDEGRKTVYPVYTLALVQWKNNLFVPIQQKHSKLAGALLRLIEQQRNGETIDQGLVKKVVDSFVSLGLDETDPNKACLDVYREYFEGPFIEATEKFYKKESESFLAEFSVSEYLKKAEERLKEEEDRVDRYLNTQTRKALVSKCEHVLIREHSQLMWDSFENLLDFDKDEDLQRMYALLSRIPEGLDPLRKRFEEHVKKAGLMAVTKLVGEGGAVEEVLDPKAYVDALLEVHQKNSETVARSFRGEAGFVASLDKACREFVNRNAATGTSNTKSPELLAKHTDLLLRKNNKLSEEDDLEGALNRVMILFKYIEDKDVFQTFYTTKLSKRLIHGVSASDESEASMISKLKEACGFEYTNKLQRMFTDMSLSKDITDSFKERMQQNHDDMDLTFTVMVLGTNFWPLNPPGHEFVIPAEILSTYDRFQKYYQQKHSGRKLTWLWNYCKNELRTNYLNQKYILMTSSYQMAVLVQYNNNDTLSLAELIAATSIPKELMTQILAVFVKAKILINEESEQYDLNPGFKSKKIRVNLNQPIKAEVKTESVDVLKSVDEDRKFVIQATIVRIMKARKTMKNQSLIQEVISQISQRFSPKIPDIKKAIDTLLEKDYIERVEGQRETFAYVA</sequence>
<dbReference type="InterPro" id="IPR036317">
    <property type="entry name" value="Cullin_homology_sf"/>
</dbReference>
<dbReference type="InterPro" id="IPR019559">
    <property type="entry name" value="Cullin_neddylation_domain"/>
</dbReference>
<comment type="caution">
    <text evidence="10">The sequence shown here is derived from an EMBL/GenBank/DDBJ whole genome shotgun (WGS) entry which is preliminary data.</text>
</comment>
<organism evidence="10 11">
    <name type="scientific">Rhodocollybia butyracea</name>
    <dbReference type="NCBI Taxonomy" id="206335"/>
    <lineage>
        <taxon>Eukaryota</taxon>
        <taxon>Fungi</taxon>
        <taxon>Dikarya</taxon>
        <taxon>Basidiomycota</taxon>
        <taxon>Agaricomycotina</taxon>
        <taxon>Agaricomycetes</taxon>
        <taxon>Agaricomycetidae</taxon>
        <taxon>Agaricales</taxon>
        <taxon>Marasmiineae</taxon>
        <taxon>Omphalotaceae</taxon>
        <taxon>Rhodocollybia</taxon>
    </lineage>
</organism>
<accession>A0A9P5UES0</accession>
<dbReference type="Pfam" id="PF00888">
    <property type="entry name" value="Cullin"/>
    <property type="match status" value="1"/>
</dbReference>
<feature type="domain" description="Cullin family profile" evidence="9">
    <location>
        <begin position="414"/>
        <end position="643"/>
    </location>
</feature>
<dbReference type="FunFam" id="1.20.1310.10:FF:000012">
    <property type="entry name" value="Cullin 2"/>
    <property type="match status" value="1"/>
</dbReference>
<evidence type="ECO:0000256" key="8">
    <source>
        <dbReference type="RuleBase" id="RU003829"/>
    </source>
</evidence>
<evidence type="ECO:0000256" key="5">
    <source>
        <dbReference type="ARBA" id="ARBA00022843"/>
    </source>
</evidence>
<dbReference type="InterPro" id="IPR016159">
    <property type="entry name" value="Cullin_repeat-like_dom_sf"/>
</dbReference>
<dbReference type="SMART" id="SM00884">
    <property type="entry name" value="Cullin_Nedd8"/>
    <property type="match status" value="1"/>
</dbReference>
<dbReference type="FunFam" id="1.20.1310.10:FF:000011">
    <property type="entry name" value="Cullin 1"/>
    <property type="match status" value="1"/>
</dbReference>
<dbReference type="FunFam" id="4.10.1030.10:FF:000002">
    <property type="entry name" value="cullin homolog 1"/>
    <property type="match status" value="1"/>
</dbReference>
<keyword evidence="4" id="KW-0833">Ubl conjugation pathway</keyword>
<dbReference type="InterPro" id="IPR045093">
    <property type="entry name" value="Cullin"/>
</dbReference>
<evidence type="ECO:0000259" key="9">
    <source>
        <dbReference type="PROSITE" id="PS50069"/>
    </source>
</evidence>
<dbReference type="FunFam" id="1.20.1310.10:FF:000026">
    <property type="entry name" value="Cullin 1"/>
    <property type="match status" value="1"/>
</dbReference>
<protein>
    <recommendedName>
        <fullName evidence="6">Cullin-1</fullName>
    </recommendedName>
</protein>
<dbReference type="SUPFAM" id="SSF74788">
    <property type="entry name" value="Cullin repeat-like"/>
    <property type="match status" value="1"/>
</dbReference>
<dbReference type="AlphaFoldDB" id="A0A9P5UES0"/>
<gene>
    <name evidence="10" type="ORF">BDP27DRAFT_1311266</name>
</gene>
<dbReference type="PROSITE" id="PS01256">
    <property type="entry name" value="CULLIN_1"/>
    <property type="match status" value="1"/>
</dbReference>
<dbReference type="SUPFAM" id="SSF46785">
    <property type="entry name" value="Winged helix' DNA-binding domain"/>
    <property type="match status" value="1"/>
</dbReference>
<proteinExistence type="inferred from homology"/>
<dbReference type="OrthoDB" id="27073at2759"/>
<evidence type="ECO:0000256" key="3">
    <source>
        <dbReference type="ARBA" id="ARBA00022499"/>
    </source>
</evidence>
<dbReference type="InterPro" id="IPR059120">
    <property type="entry name" value="Cullin-like_AB"/>
</dbReference>
<dbReference type="PROSITE" id="PS50069">
    <property type="entry name" value="CULLIN_2"/>
    <property type="match status" value="1"/>
</dbReference>
<dbReference type="PANTHER" id="PTHR11932">
    <property type="entry name" value="CULLIN"/>
    <property type="match status" value="1"/>
</dbReference>
<comment type="pathway">
    <text evidence="1">Protein modification; protein ubiquitination.</text>
</comment>
<dbReference type="InterPro" id="IPR036390">
    <property type="entry name" value="WH_DNA-bd_sf"/>
</dbReference>
<dbReference type="FunFam" id="1.10.10.10:FF:000014">
    <property type="entry name" value="Cullin 1"/>
    <property type="match status" value="1"/>
</dbReference>
<evidence type="ECO:0000313" key="10">
    <source>
        <dbReference type="EMBL" id="KAF9077565.1"/>
    </source>
</evidence>
<dbReference type="GO" id="GO:0005634">
    <property type="term" value="C:nucleus"/>
    <property type="evidence" value="ECO:0007669"/>
    <property type="project" value="UniProtKB-ARBA"/>
</dbReference>
<keyword evidence="3" id="KW-1017">Isopeptide bond</keyword>
<dbReference type="Gene3D" id="1.20.1310.10">
    <property type="entry name" value="Cullin Repeats"/>
    <property type="match status" value="4"/>
</dbReference>
<reference evidence="10" key="1">
    <citation type="submission" date="2020-11" db="EMBL/GenBank/DDBJ databases">
        <authorList>
            <consortium name="DOE Joint Genome Institute"/>
            <person name="Ahrendt S."/>
            <person name="Riley R."/>
            <person name="Andreopoulos W."/>
            <person name="Labutti K."/>
            <person name="Pangilinan J."/>
            <person name="Ruiz-Duenas F.J."/>
            <person name="Barrasa J.M."/>
            <person name="Sanchez-Garcia M."/>
            <person name="Camarero S."/>
            <person name="Miyauchi S."/>
            <person name="Serrano A."/>
            <person name="Linde D."/>
            <person name="Babiker R."/>
            <person name="Drula E."/>
            <person name="Ayuso-Fernandez I."/>
            <person name="Pacheco R."/>
            <person name="Padilla G."/>
            <person name="Ferreira P."/>
            <person name="Barriuso J."/>
            <person name="Kellner H."/>
            <person name="Castanera R."/>
            <person name="Alfaro M."/>
            <person name="Ramirez L."/>
            <person name="Pisabarro A.G."/>
            <person name="Kuo A."/>
            <person name="Tritt A."/>
            <person name="Lipzen A."/>
            <person name="He G."/>
            <person name="Yan M."/>
            <person name="Ng V."/>
            <person name="Cullen D."/>
            <person name="Martin F."/>
            <person name="Rosso M.-N."/>
            <person name="Henrissat B."/>
            <person name="Hibbett D."/>
            <person name="Martinez A.T."/>
            <person name="Grigoriev I.V."/>
        </authorList>
    </citation>
    <scope>NUCLEOTIDE SEQUENCE</scope>
    <source>
        <strain evidence="10">AH 40177</strain>
    </source>
</reference>
<dbReference type="Gene3D" id="4.10.1030.10">
    <property type="entry name" value="Ring Box Chain A, domain 5"/>
    <property type="match status" value="1"/>
</dbReference>
<dbReference type="GO" id="GO:0031146">
    <property type="term" value="P:SCF-dependent proteasomal ubiquitin-dependent protein catabolic process"/>
    <property type="evidence" value="ECO:0007669"/>
    <property type="project" value="UniProtKB-ARBA"/>
</dbReference>
<dbReference type="GO" id="GO:0031625">
    <property type="term" value="F:ubiquitin protein ligase binding"/>
    <property type="evidence" value="ECO:0007669"/>
    <property type="project" value="InterPro"/>
</dbReference>
<dbReference type="Proteomes" id="UP000772434">
    <property type="component" value="Unassembled WGS sequence"/>
</dbReference>
<dbReference type="Pfam" id="PF10557">
    <property type="entry name" value="Cullin_Nedd8"/>
    <property type="match status" value="1"/>
</dbReference>
<evidence type="ECO:0000256" key="7">
    <source>
        <dbReference type="PROSITE-ProRule" id="PRU00330"/>
    </source>
</evidence>
<keyword evidence="11" id="KW-1185">Reference proteome</keyword>
<dbReference type="SUPFAM" id="SSF75632">
    <property type="entry name" value="Cullin homology domain"/>
    <property type="match status" value="1"/>
</dbReference>
<keyword evidence="5" id="KW-0832">Ubl conjugation</keyword>
<dbReference type="EMBL" id="JADNRY010000003">
    <property type="protein sequence ID" value="KAF9077565.1"/>
    <property type="molecule type" value="Genomic_DNA"/>
</dbReference>
<dbReference type="InterPro" id="IPR001373">
    <property type="entry name" value="Cullin_N"/>
</dbReference>
<evidence type="ECO:0000256" key="2">
    <source>
        <dbReference type="ARBA" id="ARBA00006019"/>
    </source>
</evidence>
<dbReference type="GO" id="GO:0019005">
    <property type="term" value="C:SCF ubiquitin ligase complex"/>
    <property type="evidence" value="ECO:0007669"/>
    <property type="project" value="UniProtKB-ARBA"/>
</dbReference>
<dbReference type="SMART" id="SM00182">
    <property type="entry name" value="CULLIN"/>
    <property type="match status" value="1"/>
</dbReference>
<evidence type="ECO:0000256" key="4">
    <source>
        <dbReference type="ARBA" id="ARBA00022786"/>
    </source>
</evidence>
<evidence type="ECO:0000256" key="6">
    <source>
        <dbReference type="ARBA" id="ARBA00069612"/>
    </source>
</evidence>
<dbReference type="FunFam" id="1.20.1310.10:FF:000029">
    <property type="entry name" value="Cullin homolog 1"/>
    <property type="match status" value="1"/>
</dbReference>